<proteinExistence type="predicted"/>
<keyword evidence="2" id="KW-0472">Membrane</keyword>
<evidence type="ECO:0000256" key="2">
    <source>
        <dbReference type="SAM" id="Phobius"/>
    </source>
</evidence>
<dbReference type="AlphaFoldDB" id="A0A8H5FUY3"/>
<feature type="transmembrane region" description="Helical" evidence="2">
    <location>
        <begin position="259"/>
        <end position="283"/>
    </location>
</feature>
<keyword evidence="2" id="KW-1133">Transmembrane helix</keyword>
<dbReference type="Proteomes" id="UP000559027">
    <property type="component" value="Unassembled WGS sequence"/>
</dbReference>
<dbReference type="EMBL" id="JAACJO010000016">
    <property type="protein sequence ID" value="KAF5349662.1"/>
    <property type="molecule type" value="Genomic_DNA"/>
</dbReference>
<evidence type="ECO:0000313" key="4">
    <source>
        <dbReference type="Proteomes" id="UP000559027"/>
    </source>
</evidence>
<feature type="transmembrane region" description="Helical" evidence="2">
    <location>
        <begin position="143"/>
        <end position="167"/>
    </location>
</feature>
<protein>
    <submittedName>
        <fullName evidence="3">Uncharacterized protein</fullName>
    </submittedName>
</protein>
<keyword evidence="2" id="KW-0812">Transmembrane</keyword>
<feature type="transmembrane region" description="Helical" evidence="2">
    <location>
        <begin position="231"/>
        <end position="253"/>
    </location>
</feature>
<evidence type="ECO:0000256" key="1">
    <source>
        <dbReference type="SAM" id="MobiDB-lite"/>
    </source>
</evidence>
<comment type="caution">
    <text evidence="3">The sequence shown here is derived from an EMBL/GenBank/DDBJ whole genome shotgun (WGS) entry which is preliminary data.</text>
</comment>
<feature type="transmembrane region" description="Helical" evidence="2">
    <location>
        <begin position="101"/>
        <end position="123"/>
    </location>
</feature>
<name>A0A8H5FUY3_9AGAR</name>
<feature type="region of interest" description="Disordered" evidence="1">
    <location>
        <begin position="299"/>
        <end position="319"/>
    </location>
</feature>
<keyword evidence="4" id="KW-1185">Reference proteome</keyword>
<accession>A0A8H5FUY3</accession>
<feature type="transmembrane region" description="Helical" evidence="2">
    <location>
        <begin position="20"/>
        <end position="45"/>
    </location>
</feature>
<feature type="compositionally biased region" description="Polar residues" evidence="1">
    <location>
        <begin position="305"/>
        <end position="319"/>
    </location>
</feature>
<reference evidence="3 4" key="1">
    <citation type="journal article" date="2020" name="ISME J.">
        <title>Uncovering the hidden diversity of litter-decomposition mechanisms in mushroom-forming fungi.</title>
        <authorList>
            <person name="Floudas D."/>
            <person name="Bentzer J."/>
            <person name="Ahren D."/>
            <person name="Johansson T."/>
            <person name="Persson P."/>
            <person name="Tunlid A."/>
        </authorList>
    </citation>
    <scope>NUCLEOTIDE SEQUENCE [LARGE SCALE GENOMIC DNA]</scope>
    <source>
        <strain evidence="3 4">CBS 146.42</strain>
    </source>
</reference>
<feature type="transmembrane region" description="Helical" evidence="2">
    <location>
        <begin position="57"/>
        <end position="89"/>
    </location>
</feature>
<sequence>MSFTIQDVYNNMHIQLVHTIGVSIGVLLTGGLISFGISCIFLLSGGHDPETSKQQRLLRVYIIVLLFLVTAFIIAEFLNSNAFVIFYIHSTPSQVDRSSRLLTFFVNITPILVGALTDGILVWRCYMIQKLALCYNPKIWQHIFWVFPACLWVLTIVTGCIAAPMILFRAYYERSSLLERLISGFQATALISNVVLNTYAALFIAIRLLNYRKTIMALTGRKADTSRYLHIINILLESAAINVPITIAAAVGIGFNKFFGTVIIPVAVVGQAFASVIVIHQVAVGRAFSRRQEEELSKSVAESGASGTQPKESVSSVEV</sequence>
<evidence type="ECO:0000313" key="3">
    <source>
        <dbReference type="EMBL" id="KAF5349662.1"/>
    </source>
</evidence>
<organism evidence="3 4">
    <name type="scientific">Leucocoprinus leucothites</name>
    <dbReference type="NCBI Taxonomy" id="201217"/>
    <lineage>
        <taxon>Eukaryota</taxon>
        <taxon>Fungi</taxon>
        <taxon>Dikarya</taxon>
        <taxon>Basidiomycota</taxon>
        <taxon>Agaricomycotina</taxon>
        <taxon>Agaricomycetes</taxon>
        <taxon>Agaricomycetidae</taxon>
        <taxon>Agaricales</taxon>
        <taxon>Agaricineae</taxon>
        <taxon>Agaricaceae</taxon>
        <taxon>Leucocoprinus</taxon>
    </lineage>
</organism>
<gene>
    <name evidence="3" type="ORF">D9756_008964</name>
</gene>
<dbReference type="OrthoDB" id="3045811at2759"/>
<feature type="transmembrane region" description="Helical" evidence="2">
    <location>
        <begin position="187"/>
        <end position="210"/>
    </location>
</feature>